<dbReference type="InterPro" id="IPR010941">
    <property type="entry name" value="PhaC_N"/>
</dbReference>
<evidence type="ECO:0000256" key="1">
    <source>
        <dbReference type="ARBA" id="ARBA00022679"/>
    </source>
</evidence>
<feature type="domain" description="Poly-beta-hydroxybutyrate polymerase N-terminal" evidence="4">
    <location>
        <begin position="26"/>
        <end position="67"/>
    </location>
</feature>
<proteinExistence type="predicted"/>
<gene>
    <name evidence="5" type="ORF">JMJ92_14650</name>
</gene>
<sequence length="590" mass="64437">MPNQLKLLTSQIISPEITKAEPADTAAEALDRMTHAGLAQATAGLSPSVLAEAWTDWVVHLASSPGKQMQLREQAMRDGQAVLAAWLGLRPAEADPDDVPDRRYANAAWQNWPFNVWSAAHQRSWHWWQDAVTGVHGMTPEHETLMAFVAGMISDSTAPSNFALTNPEVIATTRAERGQNLMRGASNLADDIMRRTGKAPDGPQPFEVGRNLATTPGKVVFRNDLIELIQYAPTTAEVRPEPILIVPAWIMKYYILDLSAQNSLVRFLVAQGFTVFMVSWKNPDADDRDLSMEDYRESGVMAALDAALAITQAPKLHAVGYCLGGTLLSIAAAAMGRDGDARLATVTLLAAQVDFTEAGPLRLFINDSEVTLIEDMMAEKGYLSSDQMAGAFALLRARDLIWGPAISSYLLGTRGDAFDLMAWNADATRMPARMHSEYLRKLFLNNDLAEGRYHVGGKAIAMADIRAPIFAVGTEDDHVAPWRSVYKMHLFADTDVTFVLTSGGHNAGIVSEPGHHDRHFRIAETAATAAYKDPDDWLTDNAKSDGSWWDAFADWLGKRSGKPVPPPQMGAHSGANKAICDAPGTYVMQR</sequence>
<evidence type="ECO:0000259" key="4">
    <source>
        <dbReference type="Pfam" id="PF12551"/>
    </source>
</evidence>
<protein>
    <submittedName>
        <fullName evidence="5">Polyhydroxyalkanoic acid synthase</fullName>
    </submittedName>
</protein>
<dbReference type="RefSeq" id="WP_075785651.1">
    <property type="nucleotide sequence ID" value="NZ_JAESIL010000066.1"/>
</dbReference>
<dbReference type="Pfam" id="PF07167">
    <property type="entry name" value="PhaC_N"/>
    <property type="match status" value="1"/>
</dbReference>
<dbReference type="PANTHER" id="PTHR36837:SF5">
    <property type="entry name" value="POLY-3-HYDROXYBUTYRATE SYNTHASE"/>
    <property type="match status" value="1"/>
</dbReference>
<dbReference type="SUPFAM" id="SSF53474">
    <property type="entry name" value="alpha/beta-Hydrolases"/>
    <property type="match status" value="1"/>
</dbReference>
<keyword evidence="6" id="KW-1185">Reference proteome</keyword>
<dbReference type="InterPro" id="IPR051321">
    <property type="entry name" value="PHA/PHB_synthase"/>
</dbReference>
<dbReference type="Proteomes" id="UP000635853">
    <property type="component" value="Unassembled WGS sequence"/>
</dbReference>
<comment type="caution">
    <text evidence="5">The sequence shown here is derived from an EMBL/GenBank/DDBJ whole genome shotgun (WGS) entry which is preliminary data.</text>
</comment>
<dbReference type="Pfam" id="PF12551">
    <property type="entry name" value="PHBC_N"/>
    <property type="match status" value="1"/>
</dbReference>
<dbReference type="PANTHER" id="PTHR36837">
    <property type="entry name" value="POLY(3-HYDROXYALKANOATE) POLYMERASE SUBUNIT PHAC"/>
    <property type="match status" value="1"/>
</dbReference>
<keyword evidence="1" id="KW-0808">Transferase</keyword>
<dbReference type="Gene3D" id="3.40.50.1820">
    <property type="entry name" value="alpha/beta hydrolase"/>
    <property type="match status" value="1"/>
</dbReference>
<evidence type="ECO:0000313" key="6">
    <source>
        <dbReference type="Proteomes" id="UP000635853"/>
    </source>
</evidence>
<name>A0ABS1RIG1_9RHOB</name>
<dbReference type="InterPro" id="IPR022211">
    <property type="entry name" value="PHBC_N"/>
</dbReference>
<reference evidence="6" key="1">
    <citation type="submission" date="2021-01" db="EMBL/GenBank/DDBJ databases">
        <title>Draft genomes of Rhodovulum sulfidophilum.</title>
        <authorList>
            <person name="Guzman M.S."/>
        </authorList>
    </citation>
    <scope>NUCLEOTIDE SEQUENCE [LARGE SCALE GENOMIC DNA]</scope>
    <source>
        <strain evidence="6">AB19</strain>
    </source>
</reference>
<evidence type="ECO:0000256" key="2">
    <source>
        <dbReference type="ARBA" id="ARBA00023315"/>
    </source>
</evidence>
<dbReference type="InterPro" id="IPR029058">
    <property type="entry name" value="AB_hydrolase_fold"/>
</dbReference>
<dbReference type="EMBL" id="JAESIL010000066">
    <property type="protein sequence ID" value="MBL3579388.1"/>
    <property type="molecule type" value="Genomic_DNA"/>
</dbReference>
<keyword evidence="2" id="KW-0012">Acyltransferase</keyword>
<feature type="domain" description="Poly-beta-hydroxybutyrate polymerase N-terminal" evidence="3">
    <location>
        <begin position="101"/>
        <end position="268"/>
    </location>
</feature>
<evidence type="ECO:0000313" key="5">
    <source>
        <dbReference type="EMBL" id="MBL3579388.1"/>
    </source>
</evidence>
<accession>A0ABS1RIG1</accession>
<organism evidence="5 6">
    <name type="scientific">Rhodovulum visakhapatnamense</name>
    <dbReference type="NCBI Taxonomy" id="364297"/>
    <lineage>
        <taxon>Bacteria</taxon>
        <taxon>Pseudomonadati</taxon>
        <taxon>Pseudomonadota</taxon>
        <taxon>Alphaproteobacteria</taxon>
        <taxon>Rhodobacterales</taxon>
        <taxon>Paracoccaceae</taxon>
        <taxon>Rhodovulum</taxon>
    </lineage>
</organism>
<evidence type="ECO:0000259" key="3">
    <source>
        <dbReference type="Pfam" id="PF07167"/>
    </source>
</evidence>